<dbReference type="EMBL" id="JAGEOJ010000034">
    <property type="protein sequence ID" value="MBO2455288.1"/>
    <property type="molecule type" value="Genomic_DNA"/>
</dbReference>
<dbReference type="PROSITE" id="PS51077">
    <property type="entry name" value="HTH_ICLR"/>
    <property type="match status" value="1"/>
</dbReference>
<dbReference type="GO" id="GO:0045892">
    <property type="term" value="P:negative regulation of DNA-templated transcription"/>
    <property type="evidence" value="ECO:0007669"/>
    <property type="project" value="TreeGrafter"/>
</dbReference>
<dbReference type="RefSeq" id="WP_208263513.1">
    <property type="nucleotide sequence ID" value="NZ_JAGEOJ010000034.1"/>
</dbReference>
<protein>
    <submittedName>
        <fullName evidence="6">IclR family transcriptional regulator</fullName>
    </submittedName>
</protein>
<evidence type="ECO:0000259" key="4">
    <source>
        <dbReference type="PROSITE" id="PS51077"/>
    </source>
</evidence>
<dbReference type="Pfam" id="PF01614">
    <property type="entry name" value="IclR_C"/>
    <property type="match status" value="1"/>
</dbReference>
<dbReference type="InterPro" id="IPR036388">
    <property type="entry name" value="WH-like_DNA-bd_sf"/>
</dbReference>
<accession>A0A939T9L8</accession>
<dbReference type="PANTHER" id="PTHR30136">
    <property type="entry name" value="HELIX-TURN-HELIX TRANSCRIPTIONAL REGULATOR, ICLR FAMILY"/>
    <property type="match status" value="1"/>
</dbReference>
<evidence type="ECO:0000313" key="6">
    <source>
        <dbReference type="EMBL" id="MBO2455288.1"/>
    </source>
</evidence>
<dbReference type="SUPFAM" id="SSF46785">
    <property type="entry name" value="Winged helix' DNA-binding domain"/>
    <property type="match status" value="1"/>
</dbReference>
<comment type="caution">
    <text evidence="6">The sequence shown here is derived from an EMBL/GenBank/DDBJ whole genome shotgun (WGS) entry which is preliminary data.</text>
</comment>
<dbReference type="SMART" id="SM00346">
    <property type="entry name" value="HTH_ICLR"/>
    <property type="match status" value="1"/>
</dbReference>
<dbReference type="Gene3D" id="3.30.450.40">
    <property type="match status" value="1"/>
</dbReference>
<dbReference type="SUPFAM" id="SSF55781">
    <property type="entry name" value="GAF domain-like"/>
    <property type="match status" value="1"/>
</dbReference>
<evidence type="ECO:0000313" key="7">
    <source>
        <dbReference type="Proteomes" id="UP000669179"/>
    </source>
</evidence>
<gene>
    <name evidence="6" type="ORF">J4573_49970</name>
</gene>
<evidence type="ECO:0000256" key="3">
    <source>
        <dbReference type="ARBA" id="ARBA00023163"/>
    </source>
</evidence>
<dbReference type="InterPro" id="IPR014757">
    <property type="entry name" value="Tscrpt_reg_IclR_C"/>
</dbReference>
<feature type="domain" description="IclR-ED" evidence="5">
    <location>
        <begin position="78"/>
        <end position="261"/>
    </location>
</feature>
<sequence>MTGQRSTRASGYRERNSTADRALDILLLFDDSRLVLSGQEVADQLGVSRSTGYRYLQSLVNSGFIEEQRPAGYRLGPRVFELARLARKGVGLSEVARPVMRELVEQVGEAALLTRRTGATVVCLEREETDHPVRLSYERGHVLPINAGAAALVLLAWASDKEITEVIEQSGLPRFTGATVTDADVLRERLAEIKASGVAVTRGELDADVLGVAAPIRDENGDVVAAVSIAALSHRVPEERVPEVASAVEAAAAAITARLTVVAS</sequence>
<proteinExistence type="predicted"/>
<dbReference type="Proteomes" id="UP000669179">
    <property type="component" value="Unassembled WGS sequence"/>
</dbReference>
<evidence type="ECO:0000259" key="5">
    <source>
        <dbReference type="PROSITE" id="PS51078"/>
    </source>
</evidence>
<keyword evidence="2" id="KW-0238">DNA-binding</keyword>
<reference evidence="6" key="1">
    <citation type="submission" date="2021-03" db="EMBL/GenBank/DDBJ databases">
        <authorList>
            <person name="Kanchanasin P."/>
            <person name="Saeng-In P."/>
            <person name="Phongsopitanun W."/>
            <person name="Yuki M."/>
            <person name="Kudo T."/>
            <person name="Ohkuma M."/>
            <person name="Tanasupawat S."/>
        </authorList>
    </citation>
    <scope>NUCLEOTIDE SEQUENCE</scope>
    <source>
        <strain evidence="6">GKU 128</strain>
    </source>
</reference>
<dbReference type="InterPro" id="IPR029016">
    <property type="entry name" value="GAF-like_dom_sf"/>
</dbReference>
<keyword evidence="3" id="KW-0804">Transcription</keyword>
<dbReference type="AlphaFoldDB" id="A0A939T9L8"/>
<dbReference type="GO" id="GO:0003700">
    <property type="term" value="F:DNA-binding transcription factor activity"/>
    <property type="evidence" value="ECO:0007669"/>
    <property type="project" value="TreeGrafter"/>
</dbReference>
<evidence type="ECO:0000256" key="1">
    <source>
        <dbReference type="ARBA" id="ARBA00023015"/>
    </source>
</evidence>
<feature type="domain" description="HTH iclR-type" evidence="4">
    <location>
        <begin position="16"/>
        <end position="77"/>
    </location>
</feature>
<dbReference type="Gene3D" id="1.10.10.10">
    <property type="entry name" value="Winged helix-like DNA-binding domain superfamily/Winged helix DNA-binding domain"/>
    <property type="match status" value="1"/>
</dbReference>
<dbReference type="PANTHER" id="PTHR30136:SF24">
    <property type="entry name" value="HTH-TYPE TRANSCRIPTIONAL REPRESSOR ALLR"/>
    <property type="match status" value="1"/>
</dbReference>
<dbReference type="InterPro" id="IPR005471">
    <property type="entry name" value="Tscrpt_reg_IclR_N"/>
</dbReference>
<dbReference type="InterPro" id="IPR050707">
    <property type="entry name" value="HTH_MetabolicPath_Reg"/>
</dbReference>
<evidence type="ECO:0000256" key="2">
    <source>
        <dbReference type="ARBA" id="ARBA00023125"/>
    </source>
</evidence>
<dbReference type="GO" id="GO:0003677">
    <property type="term" value="F:DNA binding"/>
    <property type="evidence" value="ECO:0007669"/>
    <property type="project" value="UniProtKB-KW"/>
</dbReference>
<dbReference type="InterPro" id="IPR036390">
    <property type="entry name" value="WH_DNA-bd_sf"/>
</dbReference>
<keyword evidence="7" id="KW-1185">Reference proteome</keyword>
<dbReference type="Pfam" id="PF09339">
    <property type="entry name" value="HTH_IclR"/>
    <property type="match status" value="1"/>
</dbReference>
<keyword evidence="1" id="KW-0805">Transcription regulation</keyword>
<organism evidence="6 7">
    <name type="scientific">Actinomadura barringtoniae</name>
    <dbReference type="NCBI Taxonomy" id="1427535"/>
    <lineage>
        <taxon>Bacteria</taxon>
        <taxon>Bacillati</taxon>
        <taxon>Actinomycetota</taxon>
        <taxon>Actinomycetes</taxon>
        <taxon>Streptosporangiales</taxon>
        <taxon>Thermomonosporaceae</taxon>
        <taxon>Actinomadura</taxon>
    </lineage>
</organism>
<dbReference type="PROSITE" id="PS51078">
    <property type="entry name" value="ICLR_ED"/>
    <property type="match status" value="1"/>
</dbReference>
<name>A0A939T9L8_9ACTN</name>